<dbReference type="EMBL" id="BJHW01000002">
    <property type="protein sequence ID" value="GDY59976.1"/>
    <property type="molecule type" value="Genomic_DNA"/>
</dbReference>
<accession>A0A4D4LL04</accession>
<name>A0A4D4LL04_STRVO</name>
<gene>
    <name evidence="1" type="ORF">SVIO_105990</name>
</gene>
<dbReference type="AlphaFoldDB" id="A0A4D4LL04"/>
<dbReference type="Proteomes" id="UP000301309">
    <property type="component" value="Unassembled WGS sequence"/>
</dbReference>
<proteinExistence type="predicted"/>
<reference evidence="1 2" key="1">
    <citation type="journal article" date="2020" name="Int. J. Syst. Evol. Microbiol.">
        <title>Reclassification of Streptomyces castelarensis and Streptomyces sporoclivatus as later heterotypic synonyms of Streptomyces antimycoticus.</title>
        <authorList>
            <person name="Komaki H."/>
            <person name="Tamura T."/>
        </authorList>
    </citation>
    <scope>NUCLEOTIDE SEQUENCE [LARGE SCALE GENOMIC DNA]</scope>
    <source>
        <strain evidence="1 2">NBRC 13459</strain>
    </source>
</reference>
<keyword evidence="2" id="KW-1185">Reference proteome</keyword>
<evidence type="ECO:0000313" key="2">
    <source>
        <dbReference type="Proteomes" id="UP000301309"/>
    </source>
</evidence>
<protein>
    <submittedName>
        <fullName evidence="1">Uncharacterized protein</fullName>
    </submittedName>
</protein>
<organism evidence="1 2">
    <name type="scientific">Streptomyces violaceusniger</name>
    <dbReference type="NCBI Taxonomy" id="68280"/>
    <lineage>
        <taxon>Bacteria</taxon>
        <taxon>Bacillati</taxon>
        <taxon>Actinomycetota</taxon>
        <taxon>Actinomycetes</taxon>
        <taxon>Kitasatosporales</taxon>
        <taxon>Streptomycetaceae</taxon>
        <taxon>Streptomyces</taxon>
        <taxon>Streptomyces violaceusniger group</taxon>
    </lineage>
</organism>
<sequence>MQKDKVSYLLDSEGPAVGAAISQSTLLSLPYAIDELVTSVGRG</sequence>
<comment type="caution">
    <text evidence="1">The sequence shown here is derived from an EMBL/GenBank/DDBJ whole genome shotgun (WGS) entry which is preliminary data.</text>
</comment>
<evidence type="ECO:0000313" key="1">
    <source>
        <dbReference type="EMBL" id="GDY59976.1"/>
    </source>
</evidence>